<dbReference type="AlphaFoldDB" id="A0A1D7VPA4"/>
<accession>A0A1D7VPA4</accession>
<evidence type="ECO:0000256" key="7">
    <source>
        <dbReference type="HAMAP-Rule" id="MF_01217"/>
    </source>
</evidence>
<dbReference type="Gene3D" id="1.10.1200.10">
    <property type="entry name" value="ACP-like"/>
    <property type="match status" value="1"/>
</dbReference>
<dbReference type="InterPro" id="IPR009081">
    <property type="entry name" value="PP-bd_ACP"/>
</dbReference>
<dbReference type="NCBIfam" id="NF002148">
    <property type="entry name" value="PRK00982.1-2"/>
    <property type="match status" value="1"/>
</dbReference>
<dbReference type="GO" id="GO:0009245">
    <property type="term" value="P:lipid A biosynthetic process"/>
    <property type="evidence" value="ECO:0007669"/>
    <property type="project" value="TreeGrafter"/>
</dbReference>
<evidence type="ECO:0000256" key="5">
    <source>
        <dbReference type="ARBA" id="ARBA00023098"/>
    </source>
</evidence>
<feature type="domain" description="Carrier" evidence="8">
    <location>
        <begin position="3"/>
        <end position="78"/>
    </location>
</feature>
<name>A0A1D7VPA4_9ACTN</name>
<dbReference type="GO" id="GO:0000035">
    <property type="term" value="F:acyl binding"/>
    <property type="evidence" value="ECO:0007669"/>
    <property type="project" value="TreeGrafter"/>
</dbReference>
<dbReference type="KEGG" id="slc:SL103_22210"/>
<dbReference type="UniPathway" id="UPA00094"/>
<proteinExistence type="inferred from homology"/>
<dbReference type="HAMAP" id="MF_01217">
    <property type="entry name" value="Acyl_carrier"/>
    <property type="match status" value="1"/>
</dbReference>
<dbReference type="PANTHER" id="PTHR20863:SF76">
    <property type="entry name" value="CARRIER DOMAIN-CONTAINING PROTEIN"/>
    <property type="match status" value="1"/>
</dbReference>
<keyword evidence="1 7" id="KW-0596">Phosphopantetheine</keyword>
<keyword evidence="4 7" id="KW-0276">Fatty acid metabolism</keyword>
<evidence type="ECO:0000259" key="8">
    <source>
        <dbReference type="PROSITE" id="PS50075"/>
    </source>
</evidence>
<dbReference type="GO" id="GO:0016020">
    <property type="term" value="C:membrane"/>
    <property type="evidence" value="ECO:0007669"/>
    <property type="project" value="GOC"/>
</dbReference>
<evidence type="ECO:0000256" key="2">
    <source>
        <dbReference type="ARBA" id="ARBA00022516"/>
    </source>
</evidence>
<gene>
    <name evidence="7" type="primary">acpP</name>
    <name evidence="9" type="ORF">SL103_22210</name>
</gene>
<dbReference type="EMBL" id="CP017157">
    <property type="protein sequence ID" value="AOP48585.1"/>
    <property type="molecule type" value="Genomic_DNA"/>
</dbReference>
<dbReference type="InterPro" id="IPR003231">
    <property type="entry name" value="ACP"/>
</dbReference>
<keyword evidence="5 7" id="KW-0443">Lipid metabolism</keyword>
<dbReference type="InterPro" id="IPR036736">
    <property type="entry name" value="ACP-like_sf"/>
</dbReference>
<reference evidence="9 10" key="1">
    <citation type="submission" date="2016-09" db="EMBL/GenBank/DDBJ databases">
        <title>Complete genome sequencing of Streptomyces lydicus 103 and metabolic pathways analysis of antibiotic biosynthesis.</title>
        <authorList>
            <person name="Jia N."/>
            <person name="Ding M.-Z."/>
            <person name="Gao F."/>
            <person name="Yuan Y.-J."/>
        </authorList>
    </citation>
    <scope>NUCLEOTIDE SEQUENCE [LARGE SCALE GENOMIC DNA]</scope>
    <source>
        <strain evidence="9 10">103</strain>
    </source>
</reference>
<keyword evidence="6 7" id="KW-0275">Fatty acid biosynthesis</keyword>
<comment type="function">
    <text evidence="7">Carrier of the growing fatty acid chain in fatty acid biosynthesis.</text>
</comment>
<protein>
    <recommendedName>
        <fullName evidence="7">Acyl carrier protein</fullName>
        <shortName evidence="7">ACP</shortName>
    </recommendedName>
</protein>
<keyword evidence="2 7" id="KW-0444">Lipid biosynthesis</keyword>
<dbReference type="PANTHER" id="PTHR20863">
    <property type="entry name" value="ACYL CARRIER PROTEIN"/>
    <property type="match status" value="1"/>
</dbReference>
<evidence type="ECO:0000256" key="6">
    <source>
        <dbReference type="ARBA" id="ARBA00023160"/>
    </source>
</evidence>
<evidence type="ECO:0000256" key="4">
    <source>
        <dbReference type="ARBA" id="ARBA00022832"/>
    </source>
</evidence>
<comment type="subcellular location">
    <subcellularLocation>
        <location evidence="7">Cytoplasm</location>
    </subcellularLocation>
</comment>
<keyword evidence="7" id="KW-0963">Cytoplasm</keyword>
<dbReference type="GO" id="GO:0000036">
    <property type="term" value="F:acyl carrier activity"/>
    <property type="evidence" value="ECO:0007669"/>
    <property type="project" value="UniProtKB-UniRule"/>
</dbReference>
<dbReference type="Proteomes" id="UP000094094">
    <property type="component" value="Chromosome"/>
</dbReference>
<dbReference type="SMR" id="A0A1D7VPA4"/>
<dbReference type="Pfam" id="PF00550">
    <property type="entry name" value="PP-binding"/>
    <property type="match status" value="1"/>
</dbReference>
<comment type="PTM">
    <text evidence="7">4'-phosphopantetheine is transferred from CoA to a specific serine of apo-ACP by AcpS. This modification is essential for activity because fatty acids are bound in thioester linkage to the sulfhydryl of the prosthetic group.</text>
</comment>
<dbReference type="OrthoDB" id="9804551at2"/>
<keyword evidence="10" id="KW-1185">Reference proteome</keyword>
<comment type="similarity">
    <text evidence="7">Belongs to the acyl carrier protein (ACP) family.</text>
</comment>
<comment type="pathway">
    <text evidence="7">Lipid metabolism; fatty acid biosynthesis.</text>
</comment>
<evidence type="ECO:0000313" key="9">
    <source>
        <dbReference type="EMBL" id="AOP48585.1"/>
    </source>
</evidence>
<dbReference type="SUPFAM" id="SSF47336">
    <property type="entry name" value="ACP-like"/>
    <property type="match status" value="1"/>
</dbReference>
<evidence type="ECO:0000256" key="3">
    <source>
        <dbReference type="ARBA" id="ARBA00022553"/>
    </source>
</evidence>
<dbReference type="PROSITE" id="PS50075">
    <property type="entry name" value="CARRIER"/>
    <property type="match status" value="1"/>
</dbReference>
<feature type="modified residue" description="O-(pantetheine 4'-phosphoryl)serine" evidence="7">
    <location>
        <position position="38"/>
    </location>
</feature>
<dbReference type="GO" id="GO:0005829">
    <property type="term" value="C:cytosol"/>
    <property type="evidence" value="ECO:0007669"/>
    <property type="project" value="TreeGrafter"/>
</dbReference>
<keyword evidence="3 7" id="KW-0597">Phosphoprotein</keyword>
<evidence type="ECO:0000313" key="10">
    <source>
        <dbReference type="Proteomes" id="UP000094094"/>
    </source>
</evidence>
<dbReference type="GeneID" id="78639588"/>
<evidence type="ECO:0000256" key="1">
    <source>
        <dbReference type="ARBA" id="ARBA00022450"/>
    </source>
</evidence>
<dbReference type="RefSeq" id="WP_033265380.1">
    <property type="nucleotide sequence ID" value="NZ_CAUJXX010000021.1"/>
</dbReference>
<organism evidence="9 10">
    <name type="scientific">Streptomyces lydicus</name>
    <dbReference type="NCBI Taxonomy" id="47763"/>
    <lineage>
        <taxon>Bacteria</taxon>
        <taxon>Bacillati</taxon>
        <taxon>Actinomycetota</taxon>
        <taxon>Actinomycetes</taxon>
        <taxon>Kitasatosporales</taxon>
        <taxon>Streptomycetaceae</taxon>
        <taxon>Streptomyces</taxon>
    </lineage>
</organism>
<sequence length="78" mass="8456">MSDAVFETVRSCAVEVLQVAPEEVTMEADFTDHLGATSLTLVELVMAIEEACSVDLPDDGVESVRTVRDACELVRARI</sequence>